<reference evidence="2" key="1">
    <citation type="journal article" date="2015" name="ISME J.">
        <title>Aquifer environment selects for microbial species cohorts in sediment and groundwater.</title>
        <authorList>
            <person name="Hug L.A."/>
            <person name="Thomas B.C."/>
            <person name="Brown C.T."/>
            <person name="Frischkorn K.R."/>
            <person name="Williams K.H."/>
            <person name="Tringe S.G."/>
            <person name="Banfield J.F."/>
        </authorList>
    </citation>
    <scope>NUCLEOTIDE SEQUENCE</scope>
</reference>
<evidence type="ECO:0000313" key="2">
    <source>
        <dbReference type="EMBL" id="AKQ02366.1"/>
    </source>
</evidence>
<keyword evidence="1" id="KW-0472">Membrane</keyword>
<proteinExistence type="predicted"/>
<dbReference type="EMBL" id="KT006999">
    <property type="protein sequence ID" value="AKQ02366.1"/>
    <property type="molecule type" value="Genomic_DNA"/>
</dbReference>
<sequence>MLIWQHIIILLYVFIALLGFMKGYRECKSKSNSYGKAGIFNLIGAFVWGDAVVFGIFWIAASIIALLLDDWILFLLTISLFWVIRSLGEVIYWITQQFSEKKKDSPEKFWFIYIFKGEATYFIYQIYWECIAVVSLISSIYFAKIWF</sequence>
<protein>
    <submittedName>
        <fullName evidence="2">Uncharacterized protein</fullName>
    </submittedName>
</protein>
<accession>A0A0H4T3V7</accession>
<feature type="transmembrane region" description="Helical" evidence="1">
    <location>
        <begin position="71"/>
        <end position="94"/>
    </location>
</feature>
<organism evidence="2">
    <name type="scientific">uncultured Microgenomates bacterium Rifle_16ft_4_minimus_37633</name>
    <dbReference type="NCBI Taxonomy" id="1665114"/>
    <lineage>
        <taxon>Bacteria</taxon>
        <taxon>Candidatus Microgenomatota</taxon>
        <taxon>environmental samples</taxon>
    </lineage>
</organism>
<dbReference type="AlphaFoldDB" id="A0A0H4T3V7"/>
<feature type="transmembrane region" description="Helical" evidence="1">
    <location>
        <begin position="126"/>
        <end position="146"/>
    </location>
</feature>
<name>A0A0H4T3V7_9BACT</name>
<keyword evidence="1" id="KW-0812">Transmembrane</keyword>
<feature type="transmembrane region" description="Helical" evidence="1">
    <location>
        <begin position="45"/>
        <end position="65"/>
    </location>
</feature>
<feature type="transmembrane region" description="Helical" evidence="1">
    <location>
        <begin position="6"/>
        <end position="24"/>
    </location>
</feature>
<evidence type="ECO:0000256" key="1">
    <source>
        <dbReference type="SAM" id="Phobius"/>
    </source>
</evidence>
<keyword evidence="1" id="KW-1133">Transmembrane helix</keyword>